<dbReference type="Proteomes" id="UP000002209">
    <property type="component" value="Chromosome"/>
</dbReference>
<evidence type="ECO:0000259" key="2">
    <source>
        <dbReference type="Pfam" id="PF00561"/>
    </source>
</evidence>
<dbReference type="PANTHER" id="PTHR43194:SF2">
    <property type="entry name" value="PEROXISOMAL MEMBRANE PROTEIN LPX1"/>
    <property type="match status" value="1"/>
</dbReference>
<evidence type="ECO:0000313" key="3">
    <source>
        <dbReference type="EMBL" id="BAH37521.1"/>
    </source>
</evidence>
<organism evidence="3 4">
    <name type="scientific">Gemmatimonas aurantiaca (strain DSM 14586 / JCM 11422 / NBRC 100505 / T-27)</name>
    <dbReference type="NCBI Taxonomy" id="379066"/>
    <lineage>
        <taxon>Bacteria</taxon>
        <taxon>Pseudomonadati</taxon>
        <taxon>Gemmatimonadota</taxon>
        <taxon>Gemmatimonadia</taxon>
        <taxon>Gemmatimonadales</taxon>
        <taxon>Gemmatimonadaceae</taxon>
        <taxon>Gemmatimonas</taxon>
    </lineage>
</organism>
<sequence>MQRITLPRTTQAASARPAPSASAAAGTSPTMVFLHESLGCIETWREFPAFLAEAAGLDAIVYDRLGYGLSAPMPDTPRGLDYLHIEAERLFRLLDILGIGEVVLFGHSDGGSIALLAAAMQPQRVRAVITEGAHVFVEEETLEGVRIAQALMAKTDLPVRLARYHGDKVARLTAAWIDTWLSPGFRDWNIETSLRAARCPALIIQGEADEYGTPAQVEAIVKGWGGTAEALLLPGARHTPHREATKAVMAATTAFLATALA</sequence>
<reference evidence="4" key="1">
    <citation type="submission" date="2006-03" db="EMBL/GenBank/DDBJ databases">
        <title>Complete genome sequence of Gemmatimonas aurantiaca T-27 that represents a novel phylum Gemmatimonadetes.</title>
        <authorList>
            <person name="Takasaki K."/>
            <person name="Ichikawa N."/>
            <person name="Miura H."/>
            <person name="Matsushita S."/>
            <person name="Watanabe Y."/>
            <person name="Oguchi A."/>
            <person name="Ankai A."/>
            <person name="Yashiro I."/>
            <person name="Takahashi M."/>
            <person name="Terui Y."/>
            <person name="Fukui S."/>
            <person name="Yokoyama H."/>
            <person name="Tanikawa S."/>
            <person name="Hanada S."/>
            <person name="Kamagata Y."/>
            <person name="Fujita N."/>
        </authorList>
    </citation>
    <scope>NUCLEOTIDE SEQUENCE [LARGE SCALE GENOMIC DNA]</scope>
    <source>
        <strain evidence="4">T-27 / DSM 14586 / JCM 11422 / NBRC 100505</strain>
    </source>
</reference>
<dbReference type="InterPro" id="IPR000073">
    <property type="entry name" value="AB_hydrolase_1"/>
</dbReference>
<dbReference type="PANTHER" id="PTHR43194">
    <property type="entry name" value="HYDROLASE ALPHA/BETA FOLD FAMILY"/>
    <property type="match status" value="1"/>
</dbReference>
<feature type="domain" description="AB hydrolase-1" evidence="2">
    <location>
        <begin position="29"/>
        <end position="142"/>
    </location>
</feature>
<dbReference type="EMBL" id="AP009153">
    <property type="protein sequence ID" value="BAH37521.1"/>
    <property type="molecule type" value="Genomic_DNA"/>
</dbReference>
<accession>C1A5L1</accession>
<dbReference type="HOGENOM" id="CLU_020336_26_0_0"/>
<dbReference type="InterPro" id="IPR029058">
    <property type="entry name" value="AB_hydrolase_fold"/>
</dbReference>
<keyword evidence="4" id="KW-1185">Reference proteome</keyword>
<dbReference type="GO" id="GO:0016787">
    <property type="term" value="F:hydrolase activity"/>
    <property type="evidence" value="ECO:0007669"/>
    <property type="project" value="UniProtKB-KW"/>
</dbReference>
<protein>
    <submittedName>
        <fullName evidence="3">Putative serine hydrolase</fullName>
    </submittedName>
</protein>
<keyword evidence="3" id="KW-0378">Hydrolase</keyword>
<name>C1A5L1_GEMAT</name>
<dbReference type="Pfam" id="PF00561">
    <property type="entry name" value="Abhydrolase_1"/>
    <property type="match status" value="1"/>
</dbReference>
<dbReference type="SUPFAM" id="SSF53474">
    <property type="entry name" value="alpha/beta-Hydrolases"/>
    <property type="match status" value="1"/>
</dbReference>
<dbReference type="KEGG" id="gau:GAU_0479"/>
<evidence type="ECO:0000256" key="1">
    <source>
        <dbReference type="SAM" id="MobiDB-lite"/>
    </source>
</evidence>
<dbReference type="AlphaFoldDB" id="C1A5L1"/>
<feature type="compositionally biased region" description="Low complexity" evidence="1">
    <location>
        <begin position="7"/>
        <end position="25"/>
    </location>
</feature>
<proteinExistence type="predicted"/>
<dbReference type="Gene3D" id="3.40.50.1820">
    <property type="entry name" value="alpha/beta hydrolase"/>
    <property type="match status" value="1"/>
</dbReference>
<dbReference type="InterPro" id="IPR050228">
    <property type="entry name" value="Carboxylesterase_BioH"/>
</dbReference>
<evidence type="ECO:0000313" key="4">
    <source>
        <dbReference type="Proteomes" id="UP000002209"/>
    </source>
</evidence>
<gene>
    <name evidence="3" type="ordered locus">GAU_0479</name>
</gene>
<feature type="region of interest" description="Disordered" evidence="1">
    <location>
        <begin position="1"/>
        <end position="25"/>
    </location>
</feature>
<dbReference type="eggNOG" id="COG1073">
    <property type="taxonomic scope" value="Bacteria"/>
</dbReference>